<reference evidence="4 5" key="1">
    <citation type="submission" date="2013-08" db="EMBL/GenBank/DDBJ databases">
        <authorList>
            <person name="Weinstock G."/>
            <person name="Sodergren E."/>
            <person name="Wylie T."/>
            <person name="Fulton L."/>
            <person name="Fulton R."/>
            <person name="Fronick C."/>
            <person name="O'Laughlin M."/>
            <person name="Godfrey J."/>
            <person name="Miner T."/>
            <person name="Herter B."/>
            <person name="Appelbaum E."/>
            <person name="Cordes M."/>
            <person name="Lek S."/>
            <person name="Wollam A."/>
            <person name="Pepin K.H."/>
            <person name="Palsikar V.B."/>
            <person name="Mitreva M."/>
            <person name="Wilson R.K."/>
        </authorList>
    </citation>
    <scope>NUCLEOTIDE SEQUENCE [LARGE SCALE GENOMIC DNA]</scope>
    <source>
        <strain evidence="4 5">ATCC 15930</strain>
    </source>
</reference>
<dbReference type="EMBL" id="JNGW01000037">
    <property type="protein sequence ID" value="KDR52913.1"/>
    <property type="molecule type" value="Genomic_DNA"/>
</dbReference>
<evidence type="ECO:0008006" key="6">
    <source>
        <dbReference type="Google" id="ProtNLM"/>
    </source>
</evidence>
<feature type="chain" id="PRO_5001665384" description="BNR/Asp-box repeat protein" evidence="1">
    <location>
        <begin position="20"/>
        <end position="471"/>
    </location>
</feature>
<keyword evidence="5" id="KW-1185">Reference proteome</keyword>
<dbReference type="Pfam" id="PF19755">
    <property type="entry name" value="DUF6242"/>
    <property type="match status" value="1"/>
</dbReference>
<organism evidence="4 5">
    <name type="scientific">Hoylesella loescheii DSM 19665 = JCM 12249 = ATCC 15930</name>
    <dbReference type="NCBI Taxonomy" id="1122985"/>
    <lineage>
        <taxon>Bacteria</taxon>
        <taxon>Pseudomonadati</taxon>
        <taxon>Bacteroidota</taxon>
        <taxon>Bacteroidia</taxon>
        <taxon>Bacteroidales</taxon>
        <taxon>Prevotellaceae</taxon>
        <taxon>Hoylesella</taxon>
    </lineage>
</organism>
<evidence type="ECO:0000259" key="2">
    <source>
        <dbReference type="Pfam" id="PF19755"/>
    </source>
</evidence>
<accession>A0A069QJ86</accession>
<dbReference type="SUPFAM" id="SSF110296">
    <property type="entry name" value="Oligoxyloglucan reducing end-specific cellobiohydrolase"/>
    <property type="match status" value="1"/>
</dbReference>
<feature type="domain" description="DUF6242" evidence="3">
    <location>
        <begin position="160"/>
        <end position="470"/>
    </location>
</feature>
<dbReference type="InterPro" id="IPR046209">
    <property type="entry name" value="DUF6242_N"/>
</dbReference>
<protein>
    <recommendedName>
        <fullName evidence="6">BNR/Asp-box repeat protein</fullName>
    </recommendedName>
</protein>
<dbReference type="PROSITE" id="PS51257">
    <property type="entry name" value="PROKAR_LIPOPROTEIN"/>
    <property type="match status" value="1"/>
</dbReference>
<dbReference type="RefSeq" id="WP_018966814.1">
    <property type="nucleotide sequence ID" value="NZ_KB899212.1"/>
</dbReference>
<evidence type="ECO:0000313" key="4">
    <source>
        <dbReference type="EMBL" id="KDR52913.1"/>
    </source>
</evidence>
<dbReference type="HOGENOM" id="CLU_042770_1_0_10"/>
<evidence type="ECO:0000313" key="5">
    <source>
        <dbReference type="Proteomes" id="UP000027442"/>
    </source>
</evidence>
<dbReference type="InterPro" id="IPR058667">
    <property type="entry name" value="DUF6242_C"/>
</dbReference>
<evidence type="ECO:0000259" key="3">
    <source>
        <dbReference type="Pfam" id="PF25852"/>
    </source>
</evidence>
<dbReference type="PATRIC" id="fig|1122985.7.peg.1039"/>
<comment type="caution">
    <text evidence="4">The sequence shown here is derived from an EMBL/GenBank/DDBJ whole genome shotgun (WGS) entry which is preliminary data.</text>
</comment>
<evidence type="ECO:0000256" key="1">
    <source>
        <dbReference type="SAM" id="SignalP"/>
    </source>
</evidence>
<proteinExistence type="predicted"/>
<feature type="domain" description="DUF6242" evidence="2">
    <location>
        <begin position="45"/>
        <end position="154"/>
    </location>
</feature>
<dbReference type="Pfam" id="PF25852">
    <property type="entry name" value="DUF6242_C"/>
    <property type="match status" value="1"/>
</dbReference>
<feature type="signal peptide" evidence="1">
    <location>
        <begin position="1"/>
        <end position="19"/>
    </location>
</feature>
<name>A0A069QJ86_HOYLO</name>
<sequence length="471" mass="51342">MKKMRWSLALLFSAGFVFASCLKDDSRDITYYDDTAITAFTLGKLSLRVDSTTKDGKKDSVYHRKLDAKNYVFYIDQINKRVYNLDSLPYGVNQKKIVGTFSTRNGGVVALKSLTSDSITYYKNGQDSVDFTSERTFVVYSNSQKYSQKYTVDVRVHKQKPNDFKWNQLTTVSAFASLQGLRVVNAGSMVLVFGSNGSGTVAYGSSITDGKSWTKLSPTFSPDASAWKNAVSFNGVTYVMSGNRVWQSSNGTTWTDFGVNAAGMSQLVGASNAGLHLLKGASSLYLAKAGTSEPVLENLGSNAAFMPQQDFNMAVWNHSVSDKTEQVVLLGNRTSAAHPTDAAPVVWGKVNEYGQASSTQKWVYYNSLEAEHRLPRMSNLQVVAHGPVLLAVGGAGMGASSSEQALKNVYVSADGGLSWNTNRIYTMPTDIATGTTHFAMGADKDNHIWLVCAGTGKVWRVRKNSVGWTNN</sequence>
<keyword evidence="1" id="KW-0732">Signal</keyword>
<dbReference type="eggNOG" id="COG4447">
    <property type="taxonomic scope" value="Bacteria"/>
</dbReference>
<gene>
    <name evidence="4" type="ORF">HMPREF1991_01003</name>
</gene>
<dbReference type="Proteomes" id="UP000027442">
    <property type="component" value="Unassembled WGS sequence"/>
</dbReference>
<dbReference type="AlphaFoldDB" id="A0A069QJ86"/>